<evidence type="ECO:0000313" key="1">
    <source>
        <dbReference type="EMBL" id="MED6287944.1"/>
    </source>
</evidence>
<evidence type="ECO:0000313" key="2">
    <source>
        <dbReference type="Proteomes" id="UP001352852"/>
    </source>
</evidence>
<comment type="caution">
    <text evidence="1">The sequence shown here is derived from an EMBL/GenBank/DDBJ whole genome shotgun (WGS) entry which is preliminary data.</text>
</comment>
<name>A0ABU7ELD7_9TELE</name>
<accession>A0ABU7ELD7</accession>
<reference evidence="1 2" key="1">
    <citation type="submission" date="2021-06" db="EMBL/GenBank/DDBJ databases">
        <authorList>
            <person name="Palmer J.M."/>
        </authorList>
    </citation>
    <scope>NUCLEOTIDE SEQUENCE [LARGE SCALE GENOMIC DNA]</scope>
    <source>
        <strain evidence="1 2">CL_MEX2019</strain>
        <tissue evidence="1">Muscle</tissue>
    </source>
</reference>
<dbReference type="EMBL" id="JAHUTJ010059494">
    <property type="protein sequence ID" value="MED6287944.1"/>
    <property type="molecule type" value="Genomic_DNA"/>
</dbReference>
<keyword evidence="2" id="KW-1185">Reference proteome</keyword>
<dbReference type="Proteomes" id="UP001352852">
    <property type="component" value="Unassembled WGS sequence"/>
</dbReference>
<gene>
    <name evidence="1" type="ORF">CHARACLAT_021552</name>
</gene>
<proteinExistence type="predicted"/>
<sequence>MDTWSNITEGPGQMGGCLFADERLKSTADGTSNEPGPVRLQERAWIQFSVLYSDNPQQRPDPRESSKLVAALLLIRLDLRPDVSCCRFDSDPTQMFAPHLRWMFSFSSALQTGI</sequence>
<organism evidence="1 2">
    <name type="scientific">Characodon lateralis</name>
    <dbReference type="NCBI Taxonomy" id="208331"/>
    <lineage>
        <taxon>Eukaryota</taxon>
        <taxon>Metazoa</taxon>
        <taxon>Chordata</taxon>
        <taxon>Craniata</taxon>
        <taxon>Vertebrata</taxon>
        <taxon>Euteleostomi</taxon>
        <taxon>Actinopterygii</taxon>
        <taxon>Neopterygii</taxon>
        <taxon>Teleostei</taxon>
        <taxon>Neoteleostei</taxon>
        <taxon>Acanthomorphata</taxon>
        <taxon>Ovalentaria</taxon>
        <taxon>Atherinomorphae</taxon>
        <taxon>Cyprinodontiformes</taxon>
        <taxon>Goodeidae</taxon>
        <taxon>Characodon</taxon>
    </lineage>
</organism>
<protein>
    <submittedName>
        <fullName evidence="1">Uncharacterized protein</fullName>
    </submittedName>
</protein>